<organism evidence="9 10">
    <name type="scientific">Candidatus Nitrosymbiomonas proteolyticus</name>
    <dbReference type="NCBI Taxonomy" id="2608984"/>
    <lineage>
        <taxon>Bacteria</taxon>
        <taxon>Bacillati</taxon>
        <taxon>Armatimonadota</taxon>
        <taxon>Armatimonadota incertae sedis</taxon>
        <taxon>Candidatus Nitrosymbiomonas</taxon>
    </lineage>
</organism>
<evidence type="ECO:0000256" key="2">
    <source>
        <dbReference type="ARBA" id="ARBA00022723"/>
    </source>
</evidence>
<evidence type="ECO:0000259" key="8">
    <source>
        <dbReference type="Pfam" id="PF01435"/>
    </source>
</evidence>
<evidence type="ECO:0000256" key="6">
    <source>
        <dbReference type="RuleBase" id="RU003983"/>
    </source>
</evidence>
<dbReference type="CDD" id="cd07333">
    <property type="entry name" value="M48C_bepA_like"/>
    <property type="match status" value="1"/>
</dbReference>
<dbReference type="PANTHER" id="PTHR22726:SF1">
    <property type="entry name" value="METALLOENDOPEPTIDASE OMA1, MITOCHONDRIAL"/>
    <property type="match status" value="1"/>
</dbReference>
<comment type="cofactor">
    <cofactor evidence="6">
        <name>Zn(2+)</name>
        <dbReference type="ChEBI" id="CHEBI:29105"/>
    </cofactor>
    <text evidence="6">Binds 1 zinc ion per subunit.</text>
</comment>
<keyword evidence="3 6" id="KW-0378">Hydrolase</keyword>
<keyword evidence="2" id="KW-0479">Metal-binding</keyword>
<name>A0A809R9Z3_9BACT</name>
<dbReference type="PANTHER" id="PTHR22726">
    <property type="entry name" value="METALLOENDOPEPTIDASE OMA1"/>
    <property type="match status" value="1"/>
</dbReference>
<dbReference type="Pfam" id="PF01435">
    <property type="entry name" value="Peptidase_M48"/>
    <property type="match status" value="1"/>
</dbReference>
<dbReference type="GO" id="GO:0051603">
    <property type="term" value="P:proteolysis involved in protein catabolic process"/>
    <property type="evidence" value="ECO:0007669"/>
    <property type="project" value="TreeGrafter"/>
</dbReference>
<evidence type="ECO:0000256" key="1">
    <source>
        <dbReference type="ARBA" id="ARBA00022670"/>
    </source>
</evidence>
<protein>
    <submittedName>
        <fullName evidence="9">Peptidase M48</fullName>
    </submittedName>
</protein>
<gene>
    <name evidence="9" type="ORF">NPRO_18640</name>
</gene>
<proteinExistence type="inferred from homology"/>
<evidence type="ECO:0000256" key="5">
    <source>
        <dbReference type="ARBA" id="ARBA00023049"/>
    </source>
</evidence>
<keyword evidence="4 6" id="KW-0862">Zinc</keyword>
<evidence type="ECO:0000313" key="10">
    <source>
        <dbReference type="Proteomes" id="UP000662873"/>
    </source>
</evidence>
<sequence>MNSLLALFALSTMNPSADDIFRPSKSEQVTLGKRVAVEVRKEEKVLPATDERVRTLRRVAQKLLEANPDPPNTPWEYSFDGIDSKQVNAFALPGGPVFFYLGLIDLMLTEDQLAAVLAHELTHVRKEHWAKAYADSQKRSLALTLVLILTRANRTISGIADIANDVVLTLPFSRKHETEADDIGYEMMVAAGYNPQGMADVFKILREASSGGKPPEFLSTHPDDKNRIKRVEERIAKDTTQFPPQRPLPFETSAMKKQQPPAKKAA</sequence>
<dbReference type="Proteomes" id="UP000662873">
    <property type="component" value="Chromosome"/>
</dbReference>
<feature type="compositionally biased region" description="Low complexity" evidence="7">
    <location>
        <begin position="255"/>
        <end position="266"/>
    </location>
</feature>
<dbReference type="KEGG" id="npy:NPRO_18640"/>
<keyword evidence="1 6" id="KW-0645">Protease</keyword>
<feature type="domain" description="Peptidase M48" evidence="8">
    <location>
        <begin position="54"/>
        <end position="234"/>
    </location>
</feature>
<dbReference type="Gene3D" id="3.30.2010.10">
    <property type="entry name" value="Metalloproteases ('zincins'), catalytic domain"/>
    <property type="match status" value="1"/>
</dbReference>
<dbReference type="GO" id="GO:0004222">
    <property type="term" value="F:metalloendopeptidase activity"/>
    <property type="evidence" value="ECO:0007669"/>
    <property type="project" value="InterPro"/>
</dbReference>
<evidence type="ECO:0000313" key="9">
    <source>
        <dbReference type="EMBL" id="BBO24269.1"/>
    </source>
</evidence>
<evidence type="ECO:0000256" key="7">
    <source>
        <dbReference type="SAM" id="MobiDB-lite"/>
    </source>
</evidence>
<dbReference type="GO" id="GO:0046872">
    <property type="term" value="F:metal ion binding"/>
    <property type="evidence" value="ECO:0007669"/>
    <property type="project" value="UniProtKB-KW"/>
</dbReference>
<dbReference type="InterPro" id="IPR051156">
    <property type="entry name" value="Mito/Outer_Membr_Metalloprot"/>
</dbReference>
<dbReference type="EMBL" id="AP021858">
    <property type="protein sequence ID" value="BBO24269.1"/>
    <property type="molecule type" value="Genomic_DNA"/>
</dbReference>
<dbReference type="InterPro" id="IPR001915">
    <property type="entry name" value="Peptidase_M48"/>
</dbReference>
<feature type="region of interest" description="Disordered" evidence="7">
    <location>
        <begin position="236"/>
        <end position="266"/>
    </location>
</feature>
<dbReference type="GO" id="GO:0016020">
    <property type="term" value="C:membrane"/>
    <property type="evidence" value="ECO:0007669"/>
    <property type="project" value="TreeGrafter"/>
</dbReference>
<dbReference type="AlphaFoldDB" id="A0A809R9Z3"/>
<reference evidence="9" key="1">
    <citation type="journal article" name="DNA Res.">
        <title>The physiological potential of anammox bacteria as revealed by their core genome structure.</title>
        <authorList>
            <person name="Okubo T."/>
            <person name="Toyoda A."/>
            <person name="Fukuhara K."/>
            <person name="Uchiyama I."/>
            <person name="Harigaya Y."/>
            <person name="Kuroiwa M."/>
            <person name="Suzuki T."/>
            <person name="Murakami Y."/>
            <person name="Suwa Y."/>
            <person name="Takami H."/>
        </authorList>
    </citation>
    <scope>NUCLEOTIDE SEQUENCE</scope>
    <source>
        <strain evidence="9">317325-2</strain>
    </source>
</reference>
<evidence type="ECO:0000256" key="3">
    <source>
        <dbReference type="ARBA" id="ARBA00022801"/>
    </source>
</evidence>
<accession>A0A809R9Z3</accession>
<comment type="similarity">
    <text evidence="6">Belongs to the peptidase M48 family.</text>
</comment>
<keyword evidence="5 6" id="KW-0482">Metalloprotease</keyword>
<evidence type="ECO:0000256" key="4">
    <source>
        <dbReference type="ARBA" id="ARBA00022833"/>
    </source>
</evidence>